<gene>
    <name evidence="1" type="ORF">Vadar_026709</name>
</gene>
<evidence type="ECO:0000313" key="1">
    <source>
        <dbReference type="EMBL" id="KAH7838460.1"/>
    </source>
</evidence>
<sequence length="233" mass="25271">MKGLLKGIRYIAQKFDEDKEPEMKIGYPTDVKHVAHIGWDGTSVESPSWMKQFRSPQGFQSAPLSANGEPMENPEIKWVSEDSCRRSSRSSHNSPLNELDESSKSKSTRRHSSADANGSVKTESPARDPSTKSRQSRRSSNGSKPSRQPKDSSLVSDSSSHGMPDIPKKARQKKTKESVGGGSSRSSRSKANAQTSNASTLSDPEADTESISRTSNGDLCQSSDLIPSAKEGD</sequence>
<name>A0ACB7XCW6_9ERIC</name>
<proteinExistence type="predicted"/>
<keyword evidence="2" id="KW-1185">Reference proteome</keyword>
<dbReference type="Proteomes" id="UP000828048">
    <property type="component" value="Chromosome 6"/>
</dbReference>
<accession>A0ACB7XCW6</accession>
<protein>
    <submittedName>
        <fullName evidence="1">Uncharacterized protein</fullName>
    </submittedName>
</protein>
<evidence type="ECO:0000313" key="2">
    <source>
        <dbReference type="Proteomes" id="UP000828048"/>
    </source>
</evidence>
<dbReference type="EMBL" id="CM037156">
    <property type="protein sequence ID" value="KAH7838460.1"/>
    <property type="molecule type" value="Genomic_DNA"/>
</dbReference>
<comment type="caution">
    <text evidence="1">The sequence shown here is derived from an EMBL/GenBank/DDBJ whole genome shotgun (WGS) entry which is preliminary data.</text>
</comment>
<reference evidence="1 2" key="1">
    <citation type="journal article" date="2021" name="Hortic Res">
        <title>High-quality reference genome and annotation aids understanding of berry development for evergreen blueberry (Vaccinium darrowii).</title>
        <authorList>
            <person name="Yu J."/>
            <person name="Hulse-Kemp A.M."/>
            <person name="Babiker E."/>
            <person name="Staton M."/>
        </authorList>
    </citation>
    <scope>NUCLEOTIDE SEQUENCE [LARGE SCALE GENOMIC DNA]</scope>
    <source>
        <strain evidence="2">cv. NJ 8807/NJ 8810</strain>
        <tissue evidence="1">Young leaf</tissue>
    </source>
</reference>
<organism evidence="1 2">
    <name type="scientific">Vaccinium darrowii</name>
    <dbReference type="NCBI Taxonomy" id="229202"/>
    <lineage>
        <taxon>Eukaryota</taxon>
        <taxon>Viridiplantae</taxon>
        <taxon>Streptophyta</taxon>
        <taxon>Embryophyta</taxon>
        <taxon>Tracheophyta</taxon>
        <taxon>Spermatophyta</taxon>
        <taxon>Magnoliopsida</taxon>
        <taxon>eudicotyledons</taxon>
        <taxon>Gunneridae</taxon>
        <taxon>Pentapetalae</taxon>
        <taxon>asterids</taxon>
        <taxon>Ericales</taxon>
        <taxon>Ericaceae</taxon>
        <taxon>Vaccinioideae</taxon>
        <taxon>Vaccinieae</taxon>
        <taxon>Vaccinium</taxon>
    </lineage>
</organism>